<feature type="transmembrane region" description="Helical" evidence="1">
    <location>
        <begin position="12"/>
        <end position="30"/>
    </location>
</feature>
<name>A0A4D7Z351_AGRTU</name>
<keyword evidence="1" id="KW-0812">Transmembrane</keyword>
<keyword evidence="1" id="KW-1133">Transmembrane helix</keyword>
<dbReference type="Proteomes" id="UP000298649">
    <property type="component" value="Chromosome linear"/>
</dbReference>
<protein>
    <submittedName>
        <fullName evidence="2">Uncharacterized protein</fullName>
    </submittedName>
</protein>
<feature type="transmembrane region" description="Helical" evidence="1">
    <location>
        <begin position="74"/>
        <end position="93"/>
    </location>
</feature>
<gene>
    <name evidence="2" type="ORF">CFBP7129_22945</name>
</gene>
<keyword evidence="1" id="KW-0472">Membrane</keyword>
<proteinExistence type="predicted"/>
<evidence type="ECO:0000256" key="1">
    <source>
        <dbReference type="SAM" id="Phobius"/>
    </source>
</evidence>
<evidence type="ECO:0000313" key="3">
    <source>
        <dbReference type="Proteomes" id="UP000298649"/>
    </source>
</evidence>
<sequence length="99" mass="10738">MTVMIHRTSRQLARSFAVLAILVLAGTAVVTSWKAALLPPVAVACLMLLFALMKSRRVIDDFLGFGEERGLLRTALLAWPAIFAATALLRAFLQGILSL</sequence>
<evidence type="ECO:0000313" key="2">
    <source>
        <dbReference type="EMBL" id="QCL97003.1"/>
    </source>
</evidence>
<organism evidence="2 3">
    <name type="scientific">Agrobacterium tumefaciens</name>
    <dbReference type="NCBI Taxonomy" id="358"/>
    <lineage>
        <taxon>Bacteria</taxon>
        <taxon>Pseudomonadati</taxon>
        <taxon>Pseudomonadota</taxon>
        <taxon>Alphaproteobacteria</taxon>
        <taxon>Hyphomicrobiales</taxon>
        <taxon>Rhizobiaceae</taxon>
        <taxon>Rhizobium/Agrobacterium group</taxon>
        <taxon>Agrobacterium</taxon>
        <taxon>Agrobacterium tumefaciens complex</taxon>
    </lineage>
</organism>
<reference evidence="2 3" key="1">
    <citation type="submission" date="2019-04" db="EMBL/GenBank/DDBJ databases">
        <title>Complete genome sequence of Agrobacterium tumefaciens CFBP7129.</title>
        <authorList>
            <person name="Haryono M."/>
            <person name="Lin Y.-C."/>
            <person name="Lai E.-M."/>
            <person name="Kuo C.-H."/>
        </authorList>
    </citation>
    <scope>NUCLEOTIDE SEQUENCE [LARGE SCALE GENOMIC DNA]</scope>
    <source>
        <strain evidence="2 3">CFBP7129</strain>
    </source>
</reference>
<feature type="transmembrane region" description="Helical" evidence="1">
    <location>
        <begin position="36"/>
        <end position="53"/>
    </location>
</feature>
<accession>A0A4D7Z351</accession>
<dbReference type="EMBL" id="CP039923">
    <property type="protein sequence ID" value="QCL97003.1"/>
    <property type="molecule type" value="Genomic_DNA"/>
</dbReference>
<dbReference type="AlphaFoldDB" id="A0A4D7Z351"/>